<dbReference type="EMBL" id="JACIJG010000002">
    <property type="protein sequence ID" value="MBB5700637.1"/>
    <property type="molecule type" value="Genomic_DNA"/>
</dbReference>
<reference evidence="1 2" key="1">
    <citation type="submission" date="2020-08" db="EMBL/GenBank/DDBJ databases">
        <title>Genomic Encyclopedia of Type Strains, Phase IV (KMG-IV): sequencing the most valuable type-strain genomes for metagenomic binning, comparative biology and taxonomic classification.</title>
        <authorList>
            <person name="Goeker M."/>
        </authorList>
    </citation>
    <scope>NUCLEOTIDE SEQUENCE [LARGE SCALE GENOMIC DNA]</scope>
    <source>
        <strain evidence="1 2">DSM 26944</strain>
    </source>
</reference>
<accession>A0A7W9AU64</accession>
<dbReference type="RefSeq" id="WP_183647554.1">
    <property type="nucleotide sequence ID" value="NZ_JACIJG010000002.1"/>
</dbReference>
<dbReference type="Proteomes" id="UP000555546">
    <property type="component" value="Unassembled WGS sequence"/>
</dbReference>
<keyword evidence="2" id="KW-1185">Reference proteome</keyword>
<evidence type="ECO:0000313" key="2">
    <source>
        <dbReference type="Proteomes" id="UP000555546"/>
    </source>
</evidence>
<sequence>MTWLSPKDRAANIPKRFSHVRLKSWDVAYMVCRVEMIDGMPSLWLSDAENMQDWRYPADLDWIVEHEPPQSAH</sequence>
<name>A0A7W9AU64_9HYPH</name>
<protein>
    <submittedName>
        <fullName evidence="1">Uncharacterized protein</fullName>
    </submittedName>
</protein>
<organism evidence="1 2">
    <name type="scientific">Brucella daejeonensis</name>
    <dbReference type="NCBI Taxonomy" id="659015"/>
    <lineage>
        <taxon>Bacteria</taxon>
        <taxon>Pseudomonadati</taxon>
        <taxon>Pseudomonadota</taxon>
        <taxon>Alphaproteobacteria</taxon>
        <taxon>Hyphomicrobiales</taxon>
        <taxon>Brucellaceae</taxon>
        <taxon>Brucella/Ochrobactrum group</taxon>
        <taxon>Brucella</taxon>
    </lineage>
</organism>
<proteinExistence type="predicted"/>
<dbReference type="AlphaFoldDB" id="A0A7W9AU64"/>
<comment type="caution">
    <text evidence="1">The sequence shown here is derived from an EMBL/GenBank/DDBJ whole genome shotgun (WGS) entry which is preliminary data.</text>
</comment>
<gene>
    <name evidence="1" type="ORF">FHS76_000480</name>
</gene>
<evidence type="ECO:0000313" key="1">
    <source>
        <dbReference type="EMBL" id="MBB5700637.1"/>
    </source>
</evidence>